<gene>
    <name evidence="1" type="ORF">SAMN05443429_1016</name>
</gene>
<accession>A0A1M5ZX37</accession>
<name>A0A1M5ZX37_9FLAO</name>
<dbReference type="AlphaFoldDB" id="A0A1M5ZX37"/>
<sequence length="29" mass="3211">MNIKLSVVSIFKLVAETQSKASFIIKMIA</sequence>
<evidence type="ECO:0000313" key="1">
    <source>
        <dbReference type="EMBL" id="SHI28831.1"/>
    </source>
</evidence>
<evidence type="ECO:0000313" key="2">
    <source>
        <dbReference type="Proteomes" id="UP000184335"/>
    </source>
</evidence>
<proteinExistence type="predicted"/>
<organism evidence="1 2">
    <name type="scientific">Cruoricaptor ignavus</name>
    <dbReference type="NCBI Taxonomy" id="1118202"/>
    <lineage>
        <taxon>Bacteria</taxon>
        <taxon>Pseudomonadati</taxon>
        <taxon>Bacteroidota</taxon>
        <taxon>Flavobacteriia</taxon>
        <taxon>Flavobacteriales</taxon>
        <taxon>Weeksellaceae</taxon>
        <taxon>Cruoricaptor</taxon>
    </lineage>
</organism>
<keyword evidence="2" id="KW-1185">Reference proteome</keyword>
<dbReference type="Proteomes" id="UP000184335">
    <property type="component" value="Unassembled WGS sequence"/>
</dbReference>
<protein>
    <submittedName>
        <fullName evidence="1">Uncharacterized protein</fullName>
    </submittedName>
</protein>
<reference evidence="1 2" key="1">
    <citation type="submission" date="2016-11" db="EMBL/GenBank/DDBJ databases">
        <authorList>
            <person name="Jaros S."/>
            <person name="Januszkiewicz K."/>
            <person name="Wedrychowicz H."/>
        </authorList>
    </citation>
    <scope>NUCLEOTIDE SEQUENCE [LARGE SCALE GENOMIC DNA]</scope>
    <source>
        <strain evidence="1 2">DSM 25479</strain>
    </source>
</reference>
<dbReference type="EMBL" id="FQYI01000001">
    <property type="protein sequence ID" value="SHI28831.1"/>
    <property type="molecule type" value="Genomic_DNA"/>
</dbReference>